<dbReference type="InterPro" id="IPR042848">
    <property type="entry name" value="Rpp38"/>
</dbReference>
<dbReference type="SUPFAM" id="SSF55315">
    <property type="entry name" value="L30e-like"/>
    <property type="match status" value="1"/>
</dbReference>
<name>A0A673ARP5_9TELE</name>
<sequence length="260" mass="28921">KTSFTSPFTLQWSPLPQEDMLFILKTLKEKLIAMGFEKKEVKVFRQWKKKKGQKPEAASEPVVQVSQEPHGQVQNGWTDVAARRQLAIGINEVTKALERNELKLLLVCKSVKPKHMTDHLIALSATRGVPACQVPRLSQSISEPLGLKSVLALGFRQCPASDNQVFTDTVKAITPRVPSLDVAWLQGDIPGVTLGDSVDMEMEEEGEGGKRGQKRKLESESDQDPESASSCTLQPLKVKRVYTSPSPQKIFKKNKKTSFK</sequence>
<feature type="compositionally biased region" description="Basic and acidic residues" evidence="1">
    <location>
        <begin position="207"/>
        <end position="219"/>
    </location>
</feature>
<dbReference type="GO" id="GO:0033204">
    <property type="term" value="F:ribonuclease P RNA binding"/>
    <property type="evidence" value="ECO:0007669"/>
    <property type="project" value="TreeGrafter"/>
</dbReference>
<dbReference type="GO" id="GO:0001682">
    <property type="term" value="P:tRNA 5'-leader removal"/>
    <property type="evidence" value="ECO:0007669"/>
    <property type="project" value="InterPro"/>
</dbReference>
<evidence type="ECO:0000259" key="2">
    <source>
        <dbReference type="Pfam" id="PF01248"/>
    </source>
</evidence>
<evidence type="ECO:0000256" key="1">
    <source>
        <dbReference type="SAM" id="MobiDB-lite"/>
    </source>
</evidence>
<dbReference type="GO" id="GO:0004526">
    <property type="term" value="F:ribonuclease P activity"/>
    <property type="evidence" value="ECO:0007669"/>
    <property type="project" value="TreeGrafter"/>
</dbReference>
<dbReference type="GO" id="GO:0000172">
    <property type="term" value="C:ribonuclease MRP complex"/>
    <property type="evidence" value="ECO:0007669"/>
    <property type="project" value="InterPro"/>
</dbReference>
<accession>A0A673ARP5</accession>
<dbReference type="FunCoup" id="A0A673ARP5">
    <property type="interactions" value="346"/>
</dbReference>
<dbReference type="PANTHER" id="PTHR46948">
    <property type="entry name" value="RIBONUCLEASE P PROTEIN SUBUNIT P38"/>
    <property type="match status" value="1"/>
</dbReference>
<protein>
    <submittedName>
        <fullName evidence="3">Ribonuclease P/MRP 38 subunit</fullName>
    </submittedName>
</protein>
<dbReference type="PANTHER" id="PTHR46948:SF1">
    <property type="entry name" value="RIBONUCLEASE P PROTEIN SUBUNIT P38"/>
    <property type="match status" value="1"/>
</dbReference>
<reference evidence="3" key="2">
    <citation type="submission" date="2025-08" db="UniProtKB">
        <authorList>
            <consortium name="Ensembl"/>
        </authorList>
    </citation>
    <scope>IDENTIFICATION</scope>
</reference>
<dbReference type="AlphaFoldDB" id="A0A673ARP5"/>
<dbReference type="GO" id="GO:0005655">
    <property type="term" value="C:nucleolar ribonuclease P complex"/>
    <property type="evidence" value="ECO:0007669"/>
    <property type="project" value="InterPro"/>
</dbReference>
<reference evidence="3" key="1">
    <citation type="submission" date="2019-06" db="EMBL/GenBank/DDBJ databases">
        <authorList>
            <consortium name="Wellcome Sanger Institute Data Sharing"/>
        </authorList>
    </citation>
    <scope>NUCLEOTIDE SEQUENCE [LARGE SCALE GENOMIC DNA]</scope>
</reference>
<dbReference type="GO" id="GO:0001650">
    <property type="term" value="C:fibrillar center"/>
    <property type="evidence" value="ECO:0007669"/>
    <property type="project" value="TreeGrafter"/>
</dbReference>
<dbReference type="InterPro" id="IPR004038">
    <property type="entry name" value="Ribosomal_eL8/eL30/eS12/Gad45"/>
</dbReference>
<feature type="domain" description="Ribosomal protein eL8/eL30/eS12/Gadd45" evidence="2">
    <location>
        <begin position="80"/>
        <end position="136"/>
    </location>
</feature>
<dbReference type="Pfam" id="PF01248">
    <property type="entry name" value="Ribosomal_L7Ae"/>
    <property type="match status" value="1"/>
</dbReference>
<proteinExistence type="predicted"/>
<dbReference type="Gene3D" id="3.30.1330.30">
    <property type="match status" value="1"/>
</dbReference>
<evidence type="ECO:0000313" key="3">
    <source>
        <dbReference type="Ensembl" id="ENSSORP00005032330.1"/>
    </source>
</evidence>
<dbReference type="Proteomes" id="UP000472271">
    <property type="component" value="Chromosome 16"/>
</dbReference>
<feature type="compositionally biased region" description="Basic residues" evidence="1">
    <location>
        <begin position="250"/>
        <end position="260"/>
    </location>
</feature>
<dbReference type="InParanoid" id="A0A673ARP5"/>
<keyword evidence="4" id="KW-1185">Reference proteome</keyword>
<feature type="region of interest" description="Disordered" evidence="1">
    <location>
        <begin position="50"/>
        <end position="69"/>
    </location>
</feature>
<organism evidence="3 4">
    <name type="scientific">Sphaeramia orbicularis</name>
    <name type="common">orbiculate cardinalfish</name>
    <dbReference type="NCBI Taxonomy" id="375764"/>
    <lineage>
        <taxon>Eukaryota</taxon>
        <taxon>Metazoa</taxon>
        <taxon>Chordata</taxon>
        <taxon>Craniata</taxon>
        <taxon>Vertebrata</taxon>
        <taxon>Euteleostomi</taxon>
        <taxon>Actinopterygii</taxon>
        <taxon>Neopterygii</taxon>
        <taxon>Teleostei</taxon>
        <taxon>Neoteleostei</taxon>
        <taxon>Acanthomorphata</taxon>
        <taxon>Gobiaria</taxon>
        <taxon>Kurtiformes</taxon>
        <taxon>Apogonoidei</taxon>
        <taxon>Apogonidae</taxon>
        <taxon>Apogoninae</taxon>
        <taxon>Sphaeramia</taxon>
    </lineage>
</organism>
<reference evidence="3" key="3">
    <citation type="submission" date="2025-09" db="UniProtKB">
        <authorList>
            <consortium name="Ensembl"/>
        </authorList>
    </citation>
    <scope>IDENTIFICATION</scope>
</reference>
<evidence type="ECO:0000313" key="4">
    <source>
        <dbReference type="Proteomes" id="UP000472271"/>
    </source>
</evidence>
<dbReference type="Ensembl" id="ENSSORT00005033217.1">
    <property type="protein sequence ID" value="ENSSORP00005032330.1"/>
    <property type="gene ID" value="ENSSORG00005015335.1"/>
</dbReference>
<dbReference type="InterPro" id="IPR029064">
    <property type="entry name" value="Ribosomal_eL30-like_sf"/>
</dbReference>
<feature type="region of interest" description="Disordered" evidence="1">
    <location>
        <begin position="201"/>
        <end position="260"/>
    </location>
</feature>